<accession>A0ABT0HHP0</accession>
<comment type="caution">
    <text evidence="1">The sequence shown here is derived from an EMBL/GenBank/DDBJ whole genome shotgun (WGS) entry which is preliminary data.</text>
</comment>
<name>A0ABT0HHP0_9BACT</name>
<gene>
    <name evidence="1" type="ORF">M0L20_07390</name>
</gene>
<sequence>MGLSDPDSLPVTTVTVFHYESYARFQAFANMGRSLMKPFEEEGMVFCKLMGSGKNFGLVPDFSQYVFLAVWKSDAHADAFLQSATYRHLQEGTDQTGTLYLRTQRAHGHWDGQSPFVKSTQPAASDATPVAVLTRATIRYRALPDFWRHVPQARQRLQAHSENLLFGIGVGEVPLVQQCTISVWRTAKAVDQYAYREAGHREVVQRTRQRQWYSEELFARFSVFKAEGTLFTDIQRIICAI</sequence>
<dbReference type="RefSeq" id="WP_248476310.1">
    <property type="nucleotide sequence ID" value="NZ_JALPRF010000001.1"/>
</dbReference>
<evidence type="ECO:0000313" key="1">
    <source>
        <dbReference type="EMBL" id="MCK8491673.1"/>
    </source>
</evidence>
<dbReference type="EMBL" id="JALPRF010000001">
    <property type="protein sequence ID" value="MCK8491673.1"/>
    <property type="molecule type" value="Genomic_DNA"/>
</dbReference>
<proteinExistence type="predicted"/>
<dbReference type="InterPro" id="IPR049574">
    <property type="entry name" value="CrtA-like"/>
</dbReference>
<dbReference type="CDD" id="cd21650">
    <property type="entry name" value="CrtA-like"/>
    <property type="match status" value="1"/>
</dbReference>
<evidence type="ECO:0000313" key="2">
    <source>
        <dbReference type="Proteomes" id="UP001202180"/>
    </source>
</evidence>
<organism evidence="1 2">
    <name type="scientific">Spirosoma liriopis</name>
    <dbReference type="NCBI Taxonomy" id="2937440"/>
    <lineage>
        <taxon>Bacteria</taxon>
        <taxon>Pseudomonadati</taxon>
        <taxon>Bacteroidota</taxon>
        <taxon>Cytophagia</taxon>
        <taxon>Cytophagales</taxon>
        <taxon>Cytophagaceae</taxon>
        <taxon>Spirosoma</taxon>
    </lineage>
</organism>
<reference evidence="1 2" key="1">
    <citation type="submission" date="2022-04" db="EMBL/GenBank/DDBJ databases">
        <title>Spirosoma sp. strain RP8 genome sequencing and assembly.</title>
        <authorList>
            <person name="Jung Y."/>
        </authorList>
    </citation>
    <scope>NUCLEOTIDE SEQUENCE [LARGE SCALE GENOMIC DNA]</scope>
    <source>
        <strain evidence="1 2">RP8</strain>
    </source>
</reference>
<keyword evidence="2" id="KW-1185">Reference proteome</keyword>
<dbReference type="Proteomes" id="UP001202180">
    <property type="component" value="Unassembled WGS sequence"/>
</dbReference>
<protein>
    <submittedName>
        <fullName evidence="1">DUF3291 domain-containing protein</fullName>
    </submittedName>
</protein>